<dbReference type="EMBL" id="BAAFRS010000114">
    <property type="protein sequence ID" value="GAB1222525.1"/>
    <property type="molecule type" value="Genomic_DNA"/>
</dbReference>
<reference evidence="2 3" key="1">
    <citation type="journal article" date="2019" name="PLoS Negl. Trop. Dis.">
        <title>Whole genome sequencing of Entamoeba nuttalli reveals mammalian host-related molecular signatures and a novel octapeptide-repeat surface protein.</title>
        <authorList>
            <person name="Tanaka M."/>
            <person name="Makiuchi T."/>
            <person name="Komiyama T."/>
            <person name="Shiina T."/>
            <person name="Osaki K."/>
            <person name="Tachibana H."/>
        </authorList>
    </citation>
    <scope>NUCLEOTIDE SEQUENCE [LARGE SCALE GENOMIC DNA]</scope>
    <source>
        <strain evidence="2 3">P19-061405</strain>
    </source>
</reference>
<keyword evidence="1" id="KW-0812">Transmembrane</keyword>
<keyword evidence="3" id="KW-1185">Reference proteome</keyword>
<evidence type="ECO:0000313" key="3">
    <source>
        <dbReference type="Proteomes" id="UP001628156"/>
    </source>
</evidence>
<keyword evidence="1" id="KW-1133">Transmembrane helix</keyword>
<organism evidence="2 3">
    <name type="scientific">Entamoeba nuttalli</name>
    <dbReference type="NCBI Taxonomy" id="412467"/>
    <lineage>
        <taxon>Eukaryota</taxon>
        <taxon>Amoebozoa</taxon>
        <taxon>Evosea</taxon>
        <taxon>Archamoebae</taxon>
        <taxon>Mastigamoebida</taxon>
        <taxon>Entamoebidae</taxon>
        <taxon>Entamoeba</taxon>
    </lineage>
</organism>
<dbReference type="Proteomes" id="UP001628156">
    <property type="component" value="Unassembled WGS sequence"/>
</dbReference>
<name>A0ABQ0DI31_9EUKA</name>
<gene>
    <name evidence="2" type="ORF">ENUP19_0114G0003</name>
</gene>
<sequence length="352" mass="40673">MNIGYLVIGTLSIIVFLLFNLIRFTPFDINQKLQSPYERTSGINQFEHPTYVDSLFNMTRFNYSGECGKVFKYKANNKRDLLLFASSFDDPQRWSKMKESSQHIMALTESALPRATKLLLLLGNAPTPTFEEEINTYGIEVIKVKYELPVATAVVQRIFAEKNFLEENKHKYDRVIIADFRDVLIFNDAFATFSSNDLILLMECLSFNSTEHCVTLNEKTNKKWMNEGYGEEISKKFAEKNEILMNGGLFLGGINKIIELLTIQINNLNKNKMMLWGQDQATLNYIHLTGQLNHLNITKDYCTQRMCFAESFTGYYDKTKKRITTKSTGCSPVIRHKLVFSEPRFKYPPNIN</sequence>
<comment type="caution">
    <text evidence="2">The sequence shown here is derived from an EMBL/GenBank/DDBJ whole genome shotgun (WGS) entry which is preliminary data.</text>
</comment>
<protein>
    <submittedName>
        <fullName evidence="2">Uncharacterized protein</fullName>
    </submittedName>
</protein>
<feature type="transmembrane region" description="Helical" evidence="1">
    <location>
        <begin position="6"/>
        <end position="24"/>
    </location>
</feature>
<evidence type="ECO:0000256" key="1">
    <source>
        <dbReference type="SAM" id="Phobius"/>
    </source>
</evidence>
<accession>A0ABQ0DI31</accession>
<evidence type="ECO:0000313" key="2">
    <source>
        <dbReference type="EMBL" id="GAB1222525.1"/>
    </source>
</evidence>
<proteinExistence type="predicted"/>
<keyword evidence="1" id="KW-0472">Membrane</keyword>